<dbReference type="RefSeq" id="WP_188881409.1">
    <property type="nucleotide sequence ID" value="NZ_BMOY01000010.1"/>
</dbReference>
<feature type="domain" description="Glycosyltransferase subfamily 4-like N-terminal" evidence="2">
    <location>
        <begin position="16"/>
        <end position="150"/>
    </location>
</feature>
<evidence type="ECO:0000259" key="2">
    <source>
        <dbReference type="Pfam" id="PF13439"/>
    </source>
</evidence>
<comment type="caution">
    <text evidence="3">The sequence shown here is derived from an EMBL/GenBank/DDBJ whole genome shotgun (WGS) entry which is preliminary data.</text>
</comment>
<dbReference type="Pfam" id="PF13439">
    <property type="entry name" value="Glyco_transf_4"/>
    <property type="match status" value="1"/>
</dbReference>
<dbReference type="EMBL" id="BMOY01000010">
    <property type="protein sequence ID" value="GGJ01952.1"/>
    <property type="molecule type" value="Genomic_DNA"/>
</dbReference>
<evidence type="ECO:0000259" key="1">
    <source>
        <dbReference type="Pfam" id="PF00534"/>
    </source>
</evidence>
<dbReference type="SUPFAM" id="SSF53756">
    <property type="entry name" value="UDP-Glycosyltransferase/glycogen phosphorylase"/>
    <property type="match status" value="1"/>
</dbReference>
<proteinExistence type="predicted"/>
<sequence>MGPQRIFILAAGNERGGAATHLVTLARAAVAAGAADRFVYLMAGEGPLADRLQAVPIPAVRMTGGFMFVLRQIRATLRRAAHPVLLHAHGPRMNVLAALAARGTGVPWTSTIHSDVYQDFLRKRWKSAVYPRLVLAALRSASGVFVVHPRFASFFPGKWTCPVPHALEVAPLPEPRQFHRQRLRARLGVGEDAVVIGIAARFDPVKDIVTAVRALRHLSPAVHLALAGDGPEREAILHTAAACGVTDRVHLLGFLDDVRPFYAGIDLHVLPSRSEGVPSALLEAGWFGVPNIGSDIPGVRYLVEDGVTGRCFPVGDDLALASVIDELVRHPEEARRLAERFRAEVLPRFTPDSMLRAYLDGYERLWRDVIRAGCRR</sequence>
<organism evidence="3 4">
    <name type="scientific">Alicyclobacillus cellulosilyticus</name>
    <dbReference type="NCBI Taxonomy" id="1003997"/>
    <lineage>
        <taxon>Bacteria</taxon>
        <taxon>Bacillati</taxon>
        <taxon>Bacillota</taxon>
        <taxon>Bacilli</taxon>
        <taxon>Bacillales</taxon>
        <taxon>Alicyclobacillaceae</taxon>
        <taxon>Alicyclobacillus</taxon>
    </lineage>
</organism>
<dbReference type="AlphaFoldDB" id="A0A917K7S8"/>
<reference evidence="3" key="1">
    <citation type="journal article" date="2014" name="Int. J. Syst. Evol. Microbiol.">
        <title>Complete genome sequence of Corynebacterium casei LMG S-19264T (=DSM 44701T), isolated from a smear-ripened cheese.</title>
        <authorList>
            <consortium name="US DOE Joint Genome Institute (JGI-PGF)"/>
            <person name="Walter F."/>
            <person name="Albersmeier A."/>
            <person name="Kalinowski J."/>
            <person name="Ruckert C."/>
        </authorList>
    </citation>
    <scope>NUCLEOTIDE SEQUENCE</scope>
    <source>
        <strain evidence="3">JCM 18487</strain>
    </source>
</reference>
<evidence type="ECO:0000313" key="4">
    <source>
        <dbReference type="Proteomes" id="UP000637695"/>
    </source>
</evidence>
<dbReference type="Proteomes" id="UP000637695">
    <property type="component" value="Unassembled WGS sequence"/>
</dbReference>
<dbReference type="InterPro" id="IPR028098">
    <property type="entry name" value="Glyco_trans_4-like_N"/>
</dbReference>
<reference evidence="3" key="2">
    <citation type="submission" date="2020-09" db="EMBL/GenBank/DDBJ databases">
        <authorList>
            <person name="Sun Q."/>
            <person name="Ohkuma M."/>
        </authorList>
    </citation>
    <scope>NUCLEOTIDE SEQUENCE</scope>
    <source>
        <strain evidence="3">JCM 18487</strain>
    </source>
</reference>
<protein>
    <recommendedName>
        <fullName evidence="5">Glycosyltransferase involved in cell wall biosynthesis</fullName>
    </recommendedName>
</protein>
<name>A0A917K7S8_9BACL</name>
<dbReference type="Gene3D" id="3.40.50.2000">
    <property type="entry name" value="Glycogen Phosphorylase B"/>
    <property type="match status" value="2"/>
</dbReference>
<dbReference type="Pfam" id="PF00534">
    <property type="entry name" value="Glycos_transf_1"/>
    <property type="match status" value="1"/>
</dbReference>
<dbReference type="InterPro" id="IPR001296">
    <property type="entry name" value="Glyco_trans_1"/>
</dbReference>
<dbReference type="PANTHER" id="PTHR12526">
    <property type="entry name" value="GLYCOSYLTRANSFERASE"/>
    <property type="match status" value="1"/>
</dbReference>
<gene>
    <name evidence="3" type="ORF">GCM10010885_08970</name>
</gene>
<feature type="domain" description="Glycosyl transferase family 1" evidence="1">
    <location>
        <begin position="180"/>
        <end position="341"/>
    </location>
</feature>
<evidence type="ECO:0008006" key="5">
    <source>
        <dbReference type="Google" id="ProtNLM"/>
    </source>
</evidence>
<dbReference type="GO" id="GO:0016757">
    <property type="term" value="F:glycosyltransferase activity"/>
    <property type="evidence" value="ECO:0007669"/>
    <property type="project" value="InterPro"/>
</dbReference>
<accession>A0A917K7S8</accession>
<keyword evidence="4" id="KW-1185">Reference proteome</keyword>
<evidence type="ECO:0000313" key="3">
    <source>
        <dbReference type="EMBL" id="GGJ01952.1"/>
    </source>
</evidence>